<evidence type="ECO:0000256" key="4">
    <source>
        <dbReference type="ARBA" id="ARBA00023125"/>
    </source>
</evidence>
<dbReference type="OrthoDB" id="8056705at2759"/>
<dbReference type="GeneID" id="101900044"/>
<evidence type="ECO:0000313" key="11">
    <source>
        <dbReference type="RefSeq" id="XP_005186603.1"/>
    </source>
</evidence>
<proteinExistence type="predicted"/>
<feature type="compositionally biased region" description="Basic and acidic residues" evidence="7">
    <location>
        <begin position="150"/>
        <end position="162"/>
    </location>
</feature>
<dbReference type="STRING" id="7370.A0A1I8NGT8"/>
<reference evidence="9" key="1">
    <citation type="submission" date="2020-05" db="UniProtKB">
        <authorList>
            <consortium name="EnsemblMetazoa"/>
        </authorList>
    </citation>
    <scope>IDENTIFICATION</scope>
    <source>
        <strain evidence="9">Aabys</strain>
    </source>
</reference>
<keyword evidence="3" id="KW-0805">Transcription regulation</keyword>
<evidence type="ECO:0000256" key="5">
    <source>
        <dbReference type="ARBA" id="ARBA00023163"/>
    </source>
</evidence>
<keyword evidence="5" id="KW-0804">Transcription</keyword>
<evidence type="ECO:0000256" key="3">
    <source>
        <dbReference type="ARBA" id="ARBA00023015"/>
    </source>
</evidence>
<dbReference type="GO" id="GO:0003677">
    <property type="term" value="F:DNA binding"/>
    <property type="evidence" value="ECO:0007669"/>
    <property type="project" value="UniProtKB-KW"/>
</dbReference>
<comment type="subunit">
    <text evidence="1">Self-associates forming complexes of several hundred monomers.</text>
</comment>
<dbReference type="KEGG" id="mde:101900044"/>
<dbReference type="VEuPathDB" id="VectorBase:MDOA014997"/>
<name>A0A1I8NGT8_MUSDO</name>
<evidence type="ECO:0000259" key="8">
    <source>
        <dbReference type="Pfam" id="PF13873"/>
    </source>
</evidence>
<organism evidence="9">
    <name type="scientific">Musca domestica</name>
    <name type="common">House fly</name>
    <dbReference type="NCBI Taxonomy" id="7370"/>
    <lineage>
        <taxon>Eukaryota</taxon>
        <taxon>Metazoa</taxon>
        <taxon>Ecdysozoa</taxon>
        <taxon>Arthropoda</taxon>
        <taxon>Hexapoda</taxon>
        <taxon>Insecta</taxon>
        <taxon>Pterygota</taxon>
        <taxon>Neoptera</taxon>
        <taxon>Endopterygota</taxon>
        <taxon>Diptera</taxon>
        <taxon>Brachycera</taxon>
        <taxon>Muscomorpha</taxon>
        <taxon>Muscoidea</taxon>
        <taxon>Muscidae</taxon>
        <taxon>Musca</taxon>
    </lineage>
</organism>
<evidence type="ECO:0000256" key="2">
    <source>
        <dbReference type="ARBA" id="ARBA00016807"/>
    </source>
</evidence>
<dbReference type="EnsemblMetazoa" id="MDOA014997-RA">
    <property type="protein sequence ID" value="MDOA014997-PA"/>
    <property type="gene ID" value="MDOA014997"/>
</dbReference>
<evidence type="ECO:0000313" key="9">
    <source>
        <dbReference type="EnsemblMetazoa" id="MDOA014997-PA"/>
    </source>
</evidence>
<dbReference type="Proteomes" id="UP001652621">
    <property type="component" value="Unplaced"/>
</dbReference>
<accession>A0A1I8NGT8</accession>
<evidence type="ECO:0000256" key="6">
    <source>
        <dbReference type="ARBA" id="ARBA00025466"/>
    </source>
</evidence>
<feature type="region of interest" description="Disordered" evidence="7">
    <location>
        <begin position="140"/>
        <end position="162"/>
    </location>
</feature>
<evidence type="ECO:0000256" key="7">
    <source>
        <dbReference type="SAM" id="MobiDB-lite"/>
    </source>
</evidence>
<feature type="domain" description="Myb/SANT-like DNA-binding" evidence="8">
    <location>
        <begin position="6"/>
        <end position="78"/>
    </location>
</feature>
<comment type="function">
    <text evidence="6">Involved in transvection phenomena (= synapsis-dependent gene expression), where the synaptic pairing of chromosomes carrying genes with which zeste interacts influences the expression of these genes. Zeste binds to DNA and stimulates transcription from a nearby promoter.</text>
</comment>
<dbReference type="InterPro" id="IPR028002">
    <property type="entry name" value="Myb_DNA-bind_5"/>
</dbReference>
<protein>
    <recommendedName>
        <fullName evidence="2">Regulatory protein zeste</fullName>
    </recommendedName>
</protein>
<sequence length="228" mass="25825">MSVKRSRASAKQIQYLVDFMAHNKTFASGKFAILHGKHASNKKWNELATALNGLGGAKKSVARWHIVWRDLKSRISQKYREKKREQALTGNRTLTDDLMTDVELRVVKILGNSCMEDDNLVQENVVVKEEPQLQYIVNEIPQSPSTPIEQDPRETRRSEDKEEVLSKILDIVNKQAESLKNLTECNATNAESIKMMAQAVQTMGEGFKATAESLNNISKALNNMYKFN</sequence>
<keyword evidence="10" id="KW-1185">Reference proteome</keyword>
<evidence type="ECO:0000313" key="10">
    <source>
        <dbReference type="Proteomes" id="UP001652621"/>
    </source>
</evidence>
<dbReference type="VEuPathDB" id="VectorBase:MDOMA2_018787"/>
<dbReference type="Pfam" id="PF13873">
    <property type="entry name" value="Myb_DNA-bind_5"/>
    <property type="match status" value="1"/>
</dbReference>
<reference evidence="11" key="2">
    <citation type="submission" date="2025-04" db="UniProtKB">
        <authorList>
            <consortium name="RefSeq"/>
        </authorList>
    </citation>
    <scope>IDENTIFICATION</scope>
    <source>
        <strain evidence="11">Aabys</strain>
    </source>
</reference>
<dbReference type="RefSeq" id="XP_005186603.1">
    <property type="nucleotide sequence ID" value="XM_005186546.3"/>
</dbReference>
<keyword evidence="4" id="KW-0238">DNA-binding</keyword>
<evidence type="ECO:0000256" key="1">
    <source>
        <dbReference type="ARBA" id="ARBA00011764"/>
    </source>
</evidence>
<dbReference type="AlphaFoldDB" id="A0A1I8NGT8"/>
<dbReference type="eggNOG" id="ENOG502SWIZ">
    <property type="taxonomic scope" value="Eukaryota"/>
</dbReference>
<gene>
    <name evidence="9" type="primary">101900044</name>
    <name evidence="11" type="synonym">LOC101900044</name>
</gene>